<dbReference type="AlphaFoldDB" id="A0A7X9XCN6"/>
<comment type="caution">
    <text evidence="1">The sequence shown here is derived from an EMBL/GenBank/DDBJ whole genome shotgun (WGS) entry which is preliminary data.</text>
</comment>
<name>A0A7X9XCN6_9BACT</name>
<dbReference type="Proteomes" id="UP000576082">
    <property type="component" value="Unassembled WGS sequence"/>
</dbReference>
<sequence>MLTPEEQNAENALDNSFKGSIEVIKNALEEEDLNTIREVIGNITVWSGHLGDRPKWLSGFNQSLNDLLDIYGNSDAPEAKTIFFEKLRLAYHSIIIENNS</sequence>
<proteinExistence type="predicted"/>
<evidence type="ECO:0000313" key="1">
    <source>
        <dbReference type="EMBL" id="NME71923.1"/>
    </source>
</evidence>
<keyword evidence="2" id="KW-1185">Reference proteome</keyword>
<organism evidence="1 2">
    <name type="scientific">Flammeovirga aprica JL-4</name>
    <dbReference type="NCBI Taxonomy" id="694437"/>
    <lineage>
        <taxon>Bacteria</taxon>
        <taxon>Pseudomonadati</taxon>
        <taxon>Bacteroidota</taxon>
        <taxon>Cytophagia</taxon>
        <taxon>Cytophagales</taxon>
        <taxon>Flammeovirgaceae</taxon>
        <taxon>Flammeovirga</taxon>
    </lineage>
</organism>
<evidence type="ECO:0000313" key="2">
    <source>
        <dbReference type="Proteomes" id="UP000576082"/>
    </source>
</evidence>
<dbReference type="EMBL" id="JABANE010000122">
    <property type="protein sequence ID" value="NME71923.1"/>
    <property type="molecule type" value="Genomic_DNA"/>
</dbReference>
<accession>A0A7X9XCN6</accession>
<protein>
    <submittedName>
        <fullName evidence="1">Uncharacterized protein</fullName>
    </submittedName>
</protein>
<reference evidence="1 2" key="1">
    <citation type="submission" date="2020-04" db="EMBL/GenBank/DDBJ databases">
        <title>Flammeovirga sp. SR4, a novel species isolated from seawater.</title>
        <authorList>
            <person name="Wang X."/>
        </authorList>
    </citation>
    <scope>NUCLEOTIDE SEQUENCE [LARGE SCALE GENOMIC DNA]</scope>
    <source>
        <strain evidence="1 2">ATCC 23126</strain>
    </source>
</reference>
<gene>
    <name evidence="1" type="ORF">HHU12_28420</name>
</gene>